<dbReference type="RefSeq" id="WP_343042552.1">
    <property type="nucleotide sequence ID" value="NZ_JAASQI010000004.1"/>
</dbReference>
<dbReference type="NCBIfam" id="TIGR01221">
    <property type="entry name" value="rmlC"/>
    <property type="match status" value="1"/>
</dbReference>
<comment type="similarity">
    <text evidence="5">Belongs to the dTDP-4-dehydrorhamnose 3,5-epimerase family.</text>
</comment>
<dbReference type="CDD" id="cd00438">
    <property type="entry name" value="cupin_RmlC"/>
    <property type="match status" value="1"/>
</dbReference>
<sequence length="187" mass="20744">MIVRTFDIRDVALVIPDRFGDARGHFSETWSDRRFREQVADVGFVQDNQSLSRRKGTVRGLHFQRPPAGQGKLVRVLEGAILDVAVDVRAGSPTYGRHVAARLDAAEGAQLWVPEGFLHGFCTLEDDTVVAYKVTRYYSAEHDAGVAFDDPDIAIDWPVTPAEAILSDKDRNLPRLADLPAPFAWTA</sequence>
<evidence type="ECO:0000256" key="3">
    <source>
        <dbReference type="ARBA" id="ARBA00012098"/>
    </source>
</evidence>
<dbReference type="Proteomes" id="UP001429580">
    <property type="component" value="Unassembled WGS sequence"/>
</dbReference>
<evidence type="ECO:0000313" key="6">
    <source>
        <dbReference type="EMBL" id="NIJ58243.1"/>
    </source>
</evidence>
<comment type="function">
    <text evidence="2 5">Catalyzes the epimerization of the C3' and C5'positions of dTDP-6-deoxy-D-xylo-4-hexulose, forming dTDP-6-deoxy-L-lyxo-4-hexulose.</text>
</comment>
<comment type="caution">
    <text evidence="6">The sequence shown here is derived from an EMBL/GenBank/DDBJ whole genome shotgun (WGS) entry which is preliminary data.</text>
</comment>
<evidence type="ECO:0000256" key="1">
    <source>
        <dbReference type="ARBA" id="ARBA00001298"/>
    </source>
</evidence>
<reference evidence="6 7" key="1">
    <citation type="submission" date="2020-03" db="EMBL/GenBank/DDBJ databases">
        <title>Genomic Encyclopedia of Type Strains, Phase IV (KMG-IV): sequencing the most valuable type-strain genomes for metagenomic binning, comparative biology and taxonomic classification.</title>
        <authorList>
            <person name="Goeker M."/>
        </authorList>
    </citation>
    <scope>NUCLEOTIDE SEQUENCE [LARGE SCALE GENOMIC DNA]</scope>
    <source>
        <strain evidence="6 7">DSM 103870</strain>
    </source>
</reference>
<evidence type="ECO:0000256" key="4">
    <source>
        <dbReference type="ARBA" id="ARBA00019595"/>
    </source>
</evidence>
<dbReference type="InterPro" id="IPR014710">
    <property type="entry name" value="RmlC-like_jellyroll"/>
</dbReference>
<dbReference type="PANTHER" id="PTHR21047">
    <property type="entry name" value="DTDP-6-DEOXY-D-GLUCOSE-3,5 EPIMERASE"/>
    <property type="match status" value="1"/>
</dbReference>
<keyword evidence="5 6" id="KW-0413">Isomerase</keyword>
<gene>
    <name evidence="6" type="ORF">FHS82_002085</name>
</gene>
<dbReference type="Pfam" id="PF00908">
    <property type="entry name" value="dTDP_sugar_isom"/>
    <property type="match status" value="1"/>
</dbReference>
<organism evidence="6 7">
    <name type="scientific">Pseudochelatococcus lubricantis</name>
    <dbReference type="NCBI Taxonomy" id="1538102"/>
    <lineage>
        <taxon>Bacteria</taxon>
        <taxon>Pseudomonadati</taxon>
        <taxon>Pseudomonadota</taxon>
        <taxon>Alphaproteobacteria</taxon>
        <taxon>Hyphomicrobiales</taxon>
        <taxon>Chelatococcaceae</taxon>
        <taxon>Pseudochelatococcus</taxon>
    </lineage>
</organism>
<proteinExistence type="inferred from homology"/>
<evidence type="ECO:0000256" key="5">
    <source>
        <dbReference type="RuleBase" id="RU364069"/>
    </source>
</evidence>
<dbReference type="Gene3D" id="2.60.120.10">
    <property type="entry name" value="Jelly Rolls"/>
    <property type="match status" value="1"/>
</dbReference>
<dbReference type="EMBL" id="JAASQI010000004">
    <property type="protein sequence ID" value="NIJ58243.1"/>
    <property type="molecule type" value="Genomic_DNA"/>
</dbReference>
<dbReference type="SUPFAM" id="SSF51182">
    <property type="entry name" value="RmlC-like cupins"/>
    <property type="match status" value="1"/>
</dbReference>
<evidence type="ECO:0000313" key="7">
    <source>
        <dbReference type="Proteomes" id="UP001429580"/>
    </source>
</evidence>
<dbReference type="EC" id="5.1.3.13" evidence="3 5"/>
<comment type="pathway">
    <text evidence="5">Carbohydrate biosynthesis; dTDP-L-rhamnose biosynthesis.</text>
</comment>
<protein>
    <recommendedName>
        <fullName evidence="4 5">dTDP-4-dehydrorhamnose 3,5-epimerase</fullName>
        <ecNumber evidence="3 5">5.1.3.13</ecNumber>
    </recommendedName>
    <alternativeName>
        <fullName evidence="5">Thymidine diphospho-4-keto-rhamnose 3,5-epimerase</fullName>
    </alternativeName>
</protein>
<comment type="subunit">
    <text evidence="5">Homodimer.</text>
</comment>
<accession>A0ABX0V0V0</accession>
<evidence type="ECO:0000256" key="2">
    <source>
        <dbReference type="ARBA" id="ARBA00001997"/>
    </source>
</evidence>
<dbReference type="InterPro" id="IPR011051">
    <property type="entry name" value="RmlC_Cupin_sf"/>
</dbReference>
<dbReference type="GO" id="GO:0008830">
    <property type="term" value="F:dTDP-4-dehydrorhamnose 3,5-epimerase activity"/>
    <property type="evidence" value="ECO:0007669"/>
    <property type="project" value="UniProtKB-EC"/>
</dbReference>
<dbReference type="InterPro" id="IPR000888">
    <property type="entry name" value="RmlC-like"/>
</dbReference>
<dbReference type="PANTHER" id="PTHR21047:SF2">
    <property type="entry name" value="THYMIDINE DIPHOSPHO-4-KETO-RHAMNOSE 3,5-EPIMERASE"/>
    <property type="match status" value="1"/>
</dbReference>
<keyword evidence="7" id="KW-1185">Reference proteome</keyword>
<comment type="catalytic activity">
    <reaction evidence="1 5">
        <text>dTDP-4-dehydro-6-deoxy-alpha-D-glucose = dTDP-4-dehydro-beta-L-rhamnose</text>
        <dbReference type="Rhea" id="RHEA:16969"/>
        <dbReference type="ChEBI" id="CHEBI:57649"/>
        <dbReference type="ChEBI" id="CHEBI:62830"/>
        <dbReference type="EC" id="5.1.3.13"/>
    </reaction>
</comment>
<name>A0ABX0V0V0_9HYPH</name>